<dbReference type="Proteomes" id="UP001152049">
    <property type="component" value="Unassembled WGS sequence"/>
</dbReference>
<reference evidence="2" key="1">
    <citation type="submission" date="2022-09" db="EMBL/GenBank/DDBJ databases">
        <title>Fusarium specimens isolated from Avocado Roots.</title>
        <authorList>
            <person name="Stajich J."/>
            <person name="Roper C."/>
            <person name="Heimlech-Rivalta G."/>
        </authorList>
    </citation>
    <scope>NUCLEOTIDE SEQUENCE</scope>
    <source>
        <strain evidence="2">CF00136</strain>
    </source>
</reference>
<organism evidence="2 3">
    <name type="scientific">Fusarium torreyae</name>
    <dbReference type="NCBI Taxonomy" id="1237075"/>
    <lineage>
        <taxon>Eukaryota</taxon>
        <taxon>Fungi</taxon>
        <taxon>Dikarya</taxon>
        <taxon>Ascomycota</taxon>
        <taxon>Pezizomycotina</taxon>
        <taxon>Sordariomycetes</taxon>
        <taxon>Hypocreomycetidae</taxon>
        <taxon>Hypocreales</taxon>
        <taxon>Nectriaceae</taxon>
        <taxon>Fusarium</taxon>
    </lineage>
</organism>
<gene>
    <name evidence="2" type="ORF">NW762_008636</name>
</gene>
<keyword evidence="3" id="KW-1185">Reference proteome</keyword>
<dbReference type="AlphaFoldDB" id="A0A9W8RVG2"/>
<accession>A0A9W8RVG2</accession>
<evidence type="ECO:0000313" key="2">
    <source>
        <dbReference type="EMBL" id="KAJ4257512.1"/>
    </source>
</evidence>
<comment type="caution">
    <text evidence="2">The sequence shown here is derived from an EMBL/GenBank/DDBJ whole genome shotgun (WGS) entry which is preliminary data.</text>
</comment>
<keyword evidence="1" id="KW-0812">Transmembrane</keyword>
<keyword evidence="1" id="KW-1133">Transmembrane helix</keyword>
<protein>
    <submittedName>
        <fullName evidence="2">Uncharacterized protein</fullName>
    </submittedName>
</protein>
<evidence type="ECO:0000256" key="1">
    <source>
        <dbReference type="SAM" id="Phobius"/>
    </source>
</evidence>
<name>A0A9W8RVG2_9HYPO</name>
<proteinExistence type="predicted"/>
<dbReference type="OrthoDB" id="10445597at2759"/>
<keyword evidence="1" id="KW-0472">Membrane</keyword>
<sequence>MDICDYFFRGLGWLVNQPSFPRIGDQEINQLRWEPPKDETSELNGNDLDTALSKGYIYLFLTLVTTLVIVICLVFWARRSGTTINRMRTEIMEDIERAIRLPPEDFYELAPKAVAPESRP</sequence>
<feature type="transmembrane region" description="Helical" evidence="1">
    <location>
        <begin position="56"/>
        <end position="77"/>
    </location>
</feature>
<evidence type="ECO:0000313" key="3">
    <source>
        <dbReference type="Proteomes" id="UP001152049"/>
    </source>
</evidence>
<dbReference type="EMBL" id="JAOQAZ010000017">
    <property type="protein sequence ID" value="KAJ4257512.1"/>
    <property type="molecule type" value="Genomic_DNA"/>
</dbReference>